<dbReference type="EMBL" id="GBRH01280044">
    <property type="protein sequence ID" value="JAD17851.1"/>
    <property type="molecule type" value="Transcribed_RNA"/>
</dbReference>
<protein>
    <submittedName>
        <fullName evidence="1">Uncharacterized protein</fullName>
    </submittedName>
</protein>
<organism evidence="1">
    <name type="scientific">Arundo donax</name>
    <name type="common">Giant reed</name>
    <name type="synonym">Donax arundinaceus</name>
    <dbReference type="NCBI Taxonomy" id="35708"/>
    <lineage>
        <taxon>Eukaryota</taxon>
        <taxon>Viridiplantae</taxon>
        <taxon>Streptophyta</taxon>
        <taxon>Embryophyta</taxon>
        <taxon>Tracheophyta</taxon>
        <taxon>Spermatophyta</taxon>
        <taxon>Magnoliopsida</taxon>
        <taxon>Liliopsida</taxon>
        <taxon>Poales</taxon>
        <taxon>Poaceae</taxon>
        <taxon>PACMAD clade</taxon>
        <taxon>Arundinoideae</taxon>
        <taxon>Arundineae</taxon>
        <taxon>Arundo</taxon>
    </lineage>
</organism>
<accession>A0A0A8XVD1</accession>
<proteinExistence type="predicted"/>
<name>A0A0A8XVD1_ARUDO</name>
<evidence type="ECO:0000313" key="1">
    <source>
        <dbReference type="EMBL" id="JAD17851.1"/>
    </source>
</evidence>
<reference evidence="1" key="2">
    <citation type="journal article" date="2015" name="Data Brief">
        <title>Shoot transcriptome of the giant reed, Arundo donax.</title>
        <authorList>
            <person name="Barrero R.A."/>
            <person name="Guerrero F.D."/>
            <person name="Moolhuijzen P."/>
            <person name="Goolsby J.A."/>
            <person name="Tidwell J."/>
            <person name="Bellgard S.E."/>
            <person name="Bellgard M.I."/>
        </authorList>
    </citation>
    <scope>NUCLEOTIDE SEQUENCE</scope>
    <source>
        <tissue evidence="1">Shoot tissue taken approximately 20 cm above the soil surface</tissue>
    </source>
</reference>
<sequence>MKKKGRKPWYSVVSLLYVIYRLSSRSR</sequence>
<dbReference type="AlphaFoldDB" id="A0A0A8XVD1"/>
<reference evidence="1" key="1">
    <citation type="submission" date="2014-09" db="EMBL/GenBank/DDBJ databases">
        <authorList>
            <person name="Magalhaes I.L.F."/>
            <person name="Oliveira U."/>
            <person name="Santos F.R."/>
            <person name="Vidigal T.H.D.A."/>
            <person name="Brescovit A.D."/>
            <person name="Santos A.J."/>
        </authorList>
    </citation>
    <scope>NUCLEOTIDE SEQUENCE</scope>
    <source>
        <tissue evidence="1">Shoot tissue taken approximately 20 cm above the soil surface</tissue>
    </source>
</reference>